<dbReference type="InterPro" id="IPR001162">
    <property type="entry name" value="UvrC_RNase_H_dom"/>
</dbReference>
<keyword evidence="1" id="KW-0963">Cytoplasm</keyword>
<evidence type="ECO:0000256" key="5">
    <source>
        <dbReference type="ARBA" id="ARBA00023204"/>
    </source>
</evidence>
<organism evidence="9 10">
    <name type="scientific">Candidatus Giovannonibacteria bacterium RIFCSPLOWO2_01_FULL_46_32</name>
    <dbReference type="NCBI Taxonomy" id="1798353"/>
    <lineage>
        <taxon>Bacteria</taxon>
        <taxon>Candidatus Giovannoniibacteriota</taxon>
    </lineage>
</organism>
<name>A0A1F5XHJ0_9BACT</name>
<dbReference type="SMART" id="SM00465">
    <property type="entry name" value="GIYc"/>
    <property type="match status" value="1"/>
</dbReference>
<dbReference type="AlphaFoldDB" id="A0A1F5XHJ0"/>
<accession>A0A1F5XHJ0</accession>
<reference evidence="9 10" key="1">
    <citation type="journal article" date="2016" name="Nat. Commun.">
        <title>Thousands of microbial genomes shed light on interconnected biogeochemical processes in an aquifer system.</title>
        <authorList>
            <person name="Anantharaman K."/>
            <person name="Brown C.T."/>
            <person name="Hug L.A."/>
            <person name="Sharon I."/>
            <person name="Castelle C.J."/>
            <person name="Probst A.J."/>
            <person name="Thomas B.C."/>
            <person name="Singh A."/>
            <person name="Wilkins M.J."/>
            <person name="Karaoz U."/>
            <person name="Brodie E.L."/>
            <person name="Williams K.H."/>
            <person name="Hubbard S.S."/>
            <person name="Banfield J.F."/>
        </authorList>
    </citation>
    <scope>NUCLEOTIDE SEQUENCE [LARGE SCALE GENOMIC DNA]</scope>
</reference>
<dbReference type="FunFam" id="3.40.1440.10:FF:000001">
    <property type="entry name" value="UvrABC system protein C"/>
    <property type="match status" value="1"/>
</dbReference>
<dbReference type="InterPro" id="IPR038476">
    <property type="entry name" value="UvrC_RNase_H_dom_sf"/>
</dbReference>
<evidence type="ECO:0000256" key="2">
    <source>
        <dbReference type="ARBA" id="ARBA00022763"/>
    </source>
</evidence>
<dbReference type="InterPro" id="IPR001943">
    <property type="entry name" value="UVR_dom"/>
</dbReference>
<proteinExistence type="predicted"/>
<dbReference type="InterPro" id="IPR047296">
    <property type="entry name" value="GIY-YIG_UvrC_Cho"/>
</dbReference>
<keyword evidence="4" id="KW-0267">Excision nuclease</keyword>
<evidence type="ECO:0000259" key="7">
    <source>
        <dbReference type="PROSITE" id="PS50164"/>
    </source>
</evidence>
<dbReference type="GO" id="GO:0009381">
    <property type="term" value="F:excinuclease ABC activity"/>
    <property type="evidence" value="ECO:0007669"/>
    <property type="project" value="InterPro"/>
</dbReference>
<dbReference type="CDD" id="cd10434">
    <property type="entry name" value="GIY-YIG_UvrC_Cho"/>
    <property type="match status" value="1"/>
</dbReference>
<dbReference type="GO" id="GO:0006289">
    <property type="term" value="P:nucleotide-excision repair"/>
    <property type="evidence" value="ECO:0007669"/>
    <property type="project" value="InterPro"/>
</dbReference>
<dbReference type="Gene3D" id="3.30.420.340">
    <property type="entry name" value="UvrC, RNAse H endonuclease domain"/>
    <property type="match status" value="1"/>
</dbReference>
<dbReference type="PROSITE" id="PS50164">
    <property type="entry name" value="GIY_YIG"/>
    <property type="match status" value="1"/>
</dbReference>
<dbReference type="GO" id="GO:0009380">
    <property type="term" value="C:excinuclease repair complex"/>
    <property type="evidence" value="ECO:0007669"/>
    <property type="project" value="TreeGrafter"/>
</dbReference>
<dbReference type="InterPro" id="IPR050066">
    <property type="entry name" value="UvrABC_protein_C"/>
</dbReference>
<dbReference type="Pfam" id="PF02151">
    <property type="entry name" value="UVR"/>
    <property type="match status" value="1"/>
</dbReference>
<evidence type="ECO:0000256" key="1">
    <source>
        <dbReference type="ARBA" id="ARBA00022490"/>
    </source>
</evidence>
<dbReference type="PANTHER" id="PTHR30562">
    <property type="entry name" value="UVRC/OXIDOREDUCTASE"/>
    <property type="match status" value="1"/>
</dbReference>
<dbReference type="Gene3D" id="3.40.1440.10">
    <property type="entry name" value="GIY-YIG endonuclease"/>
    <property type="match status" value="1"/>
</dbReference>
<sequence>MLTKKDFKKAPNAPGIYFFRNKSGEILYIGKAANLRARIRSYFGKAVKPPLGGLTAKLIALLKKAKILDWEVLNSETEALIREAGLIKKHLPKYNVLMRDDKQYFYVGFSKENFSKIFITHQKNREADYIGPFTEGGVLRSALKTLRRAFPYCTCKKPHRRPCLNARIGRCLGYCCVAQKALLLEQDLSALGKYQKNIRAIKQILSGNNKTLARALKKEMRELSDARKYEEAGKIRDQIRALEKIFEHRGVIKQDLPTEFAKASRALESILDIPAINRIESYDIANIHGQFAYGSMAVFADGKIQKNCYRLFKIRSIKTSNDPAMLREIIFRRLRHKEWPYPQVIIVDGGRAQLSAALAVKPPSKIIALTKNKKHIGDHIFINGKTSPVPLPRLPEPLKNFILMLDSEAHRFAISHYRKLHRKRLLT</sequence>
<evidence type="ECO:0000259" key="8">
    <source>
        <dbReference type="PROSITE" id="PS50165"/>
    </source>
</evidence>
<protein>
    <recommendedName>
        <fullName evidence="11">Excinuclease ABC subunit C</fullName>
    </recommendedName>
</protein>
<dbReference type="Proteomes" id="UP000177346">
    <property type="component" value="Unassembled WGS sequence"/>
</dbReference>
<dbReference type="Pfam" id="PF08459">
    <property type="entry name" value="UvrC_RNaseH_dom"/>
    <property type="match status" value="1"/>
</dbReference>
<feature type="domain" description="UvrC family homology region profile" evidence="8">
    <location>
        <begin position="262"/>
        <end position="360"/>
    </location>
</feature>
<dbReference type="InterPro" id="IPR035901">
    <property type="entry name" value="GIY-YIG_endonuc_sf"/>
</dbReference>
<dbReference type="InterPro" id="IPR036876">
    <property type="entry name" value="UVR_dom_sf"/>
</dbReference>
<keyword evidence="5" id="KW-0234">DNA repair</keyword>
<evidence type="ECO:0000259" key="6">
    <source>
        <dbReference type="PROSITE" id="PS50151"/>
    </source>
</evidence>
<keyword evidence="3" id="KW-0228">DNA excision</keyword>
<gene>
    <name evidence="9" type="ORF">A3B19_03495</name>
</gene>
<evidence type="ECO:0000313" key="10">
    <source>
        <dbReference type="Proteomes" id="UP000177346"/>
    </source>
</evidence>
<dbReference type="PANTHER" id="PTHR30562:SF1">
    <property type="entry name" value="UVRABC SYSTEM PROTEIN C"/>
    <property type="match status" value="1"/>
</dbReference>
<dbReference type="InterPro" id="IPR000305">
    <property type="entry name" value="GIY-YIG_endonuc"/>
</dbReference>
<feature type="domain" description="GIY-YIG" evidence="7">
    <location>
        <begin position="12"/>
        <end position="96"/>
    </location>
</feature>
<dbReference type="EMBL" id="MFIF01000006">
    <property type="protein sequence ID" value="OGF87266.1"/>
    <property type="molecule type" value="Genomic_DNA"/>
</dbReference>
<dbReference type="PROSITE" id="PS50165">
    <property type="entry name" value="UVRC"/>
    <property type="match status" value="1"/>
</dbReference>
<feature type="domain" description="UVR" evidence="6">
    <location>
        <begin position="210"/>
        <end position="245"/>
    </location>
</feature>
<dbReference type="PROSITE" id="PS50151">
    <property type="entry name" value="UVR"/>
    <property type="match status" value="1"/>
</dbReference>
<keyword evidence="2" id="KW-0227">DNA damage</keyword>
<comment type="caution">
    <text evidence="9">The sequence shown here is derived from an EMBL/GenBank/DDBJ whole genome shotgun (WGS) entry which is preliminary data.</text>
</comment>
<dbReference type="Pfam" id="PF01541">
    <property type="entry name" value="GIY-YIG"/>
    <property type="match status" value="1"/>
</dbReference>
<evidence type="ECO:0000256" key="3">
    <source>
        <dbReference type="ARBA" id="ARBA00022769"/>
    </source>
</evidence>
<evidence type="ECO:0000313" key="9">
    <source>
        <dbReference type="EMBL" id="OGF87266.1"/>
    </source>
</evidence>
<evidence type="ECO:0000256" key="4">
    <source>
        <dbReference type="ARBA" id="ARBA00022881"/>
    </source>
</evidence>
<dbReference type="SUPFAM" id="SSF46600">
    <property type="entry name" value="C-terminal UvrC-binding domain of UvrB"/>
    <property type="match status" value="1"/>
</dbReference>
<evidence type="ECO:0008006" key="11">
    <source>
        <dbReference type="Google" id="ProtNLM"/>
    </source>
</evidence>
<dbReference type="SUPFAM" id="SSF82771">
    <property type="entry name" value="GIY-YIG endonuclease"/>
    <property type="match status" value="1"/>
</dbReference>